<dbReference type="EMBL" id="CP046171">
    <property type="protein sequence ID" value="QIS02353.1"/>
    <property type="molecule type" value="Genomic_DNA"/>
</dbReference>
<proteinExistence type="predicted"/>
<evidence type="ECO:0000313" key="2">
    <source>
        <dbReference type="Proteomes" id="UP000501705"/>
    </source>
</evidence>
<protein>
    <submittedName>
        <fullName evidence="1">Uncharacterized protein</fullName>
    </submittedName>
</protein>
<dbReference type="AlphaFoldDB" id="A0A6G9XND0"/>
<sequence length="110" mass="12302">MFEYWTDEFSSSLWRVVDPPKPVLVELGTAISTITHLRGGGASLRVKSAGLDLRRTVPGLVHAWAECIDGSWIGLCSFVIPTADQRGHVPAFQWCPRRSLIEPKRNRRSS</sequence>
<organism evidence="1 2">
    <name type="scientific">Nocardia brasiliensis</name>
    <dbReference type="NCBI Taxonomy" id="37326"/>
    <lineage>
        <taxon>Bacteria</taxon>
        <taxon>Bacillati</taxon>
        <taxon>Actinomycetota</taxon>
        <taxon>Actinomycetes</taxon>
        <taxon>Mycobacteriales</taxon>
        <taxon>Nocardiaceae</taxon>
        <taxon>Nocardia</taxon>
    </lineage>
</organism>
<evidence type="ECO:0000313" key="1">
    <source>
        <dbReference type="EMBL" id="QIS02353.1"/>
    </source>
</evidence>
<dbReference type="Proteomes" id="UP000501705">
    <property type="component" value="Chromosome"/>
</dbReference>
<dbReference type="RefSeq" id="WP_167461452.1">
    <property type="nucleotide sequence ID" value="NZ_CP046171.1"/>
</dbReference>
<gene>
    <name evidence="1" type="ORF">F5X71_08470</name>
</gene>
<accession>A0A6G9XND0</accession>
<name>A0A6G9XND0_NOCBR</name>
<reference evidence="1 2" key="1">
    <citation type="journal article" date="2019" name="ACS Chem. Biol.">
        <title>Identification and Mobilization of a Cryptic Antibiotic Biosynthesis Gene Locus from a Human-Pathogenic Nocardia Isolate.</title>
        <authorList>
            <person name="Herisse M."/>
            <person name="Ishida K."/>
            <person name="Porter J.L."/>
            <person name="Howden B."/>
            <person name="Hertweck C."/>
            <person name="Stinear T.P."/>
            <person name="Pidot S.J."/>
        </authorList>
    </citation>
    <scope>NUCLEOTIDE SEQUENCE [LARGE SCALE GENOMIC DNA]</scope>
    <source>
        <strain evidence="1 2">AUSMDU00024985</strain>
    </source>
</reference>